<dbReference type="GO" id="GO:0016810">
    <property type="term" value="F:hydrolase activity, acting on carbon-nitrogen (but not peptide) bonds"/>
    <property type="evidence" value="ECO:0007669"/>
    <property type="project" value="InterPro"/>
</dbReference>
<dbReference type="InterPro" id="IPR011059">
    <property type="entry name" value="Metal-dep_hydrolase_composite"/>
</dbReference>
<dbReference type="KEGG" id="trr:M419DRAFT_92502"/>
<evidence type="ECO:0000256" key="1">
    <source>
        <dbReference type="ARBA" id="ARBA00022801"/>
    </source>
</evidence>
<dbReference type="Gene3D" id="3.20.20.140">
    <property type="entry name" value="Metal-dependent hydrolases"/>
    <property type="match status" value="1"/>
</dbReference>
<dbReference type="EMBL" id="KI911178">
    <property type="protein sequence ID" value="ETR97053.1"/>
    <property type="molecule type" value="Genomic_DNA"/>
</dbReference>
<dbReference type="HOGENOM" id="CLU_012358_11_3_1"/>
<organism evidence="3 4">
    <name type="scientific">Hypocrea jecorina (strain ATCC 56765 / BCRC 32924 / NRRL 11460 / Rut C-30)</name>
    <name type="common">Trichoderma reesei</name>
    <dbReference type="NCBI Taxonomy" id="1344414"/>
    <lineage>
        <taxon>Eukaryota</taxon>
        <taxon>Fungi</taxon>
        <taxon>Dikarya</taxon>
        <taxon>Ascomycota</taxon>
        <taxon>Pezizomycotina</taxon>
        <taxon>Sordariomycetes</taxon>
        <taxon>Hypocreomycetidae</taxon>
        <taxon>Hypocreales</taxon>
        <taxon>Hypocreaceae</taxon>
        <taxon>Trichoderma</taxon>
    </lineage>
</organism>
<reference evidence="4" key="1">
    <citation type="journal article" date="2013" name="Ind. Biotechnol.">
        <title>Comparative genomics analysis of Trichoderma reesei strains.</title>
        <authorList>
            <person name="Koike H."/>
            <person name="Aerts A."/>
            <person name="LaButti K."/>
            <person name="Grigoriev I.V."/>
            <person name="Baker S.E."/>
        </authorList>
    </citation>
    <scope>NUCLEOTIDE SEQUENCE [LARGE SCALE GENOMIC DNA]</scope>
    <source>
        <strain evidence="4">ATCC 56765 / BCRC 32924 / NRRL 11460 / Rut C-30</strain>
    </source>
</reference>
<dbReference type="InterPro" id="IPR006680">
    <property type="entry name" value="Amidohydro-rel"/>
</dbReference>
<dbReference type="SUPFAM" id="SSF51338">
    <property type="entry name" value="Composite domain of metallo-dependent hydrolases"/>
    <property type="match status" value="1"/>
</dbReference>
<gene>
    <name evidence="3" type="ORF">M419DRAFT_92502</name>
</gene>
<dbReference type="SUPFAM" id="SSF51556">
    <property type="entry name" value="Metallo-dependent hydrolases"/>
    <property type="match status" value="1"/>
</dbReference>
<dbReference type="Pfam" id="PF01979">
    <property type="entry name" value="Amidohydro_1"/>
    <property type="match status" value="1"/>
</dbReference>
<accession>A0A024RVE4</accession>
<evidence type="ECO:0000259" key="2">
    <source>
        <dbReference type="Pfam" id="PF01979"/>
    </source>
</evidence>
<keyword evidence="1 3" id="KW-0378">Hydrolase</keyword>
<dbReference type="PANTHER" id="PTHR43794">
    <property type="entry name" value="AMINOHYDROLASE SSNA-RELATED"/>
    <property type="match status" value="1"/>
</dbReference>
<evidence type="ECO:0000313" key="3">
    <source>
        <dbReference type="EMBL" id="ETR97053.1"/>
    </source>
</evidence>
<dbReference type="AlphaFoldDB" id="A0A024RVE4"/>
<dbReference type="Gene3D" id="2.30.40.10">
    <property type="entry name" value="Urease, subunit C, domain 1"/>
    <property type="match status" value="1"/>
</dbReference>
<sequence>MPTSSILLRNATILVPGPAGNKPVVSLRNHSLLIEGNKISRIAARIDAPSDETQVIDCTGKIVSPGFIDTHHHVWQTQLKGRHADHTLMEYVPTGNMQSYNYTPEDIFWGELGGCLEALNAGTTTVVDHAHMNYSPAHNTNALAAAMSSGIRSTFCYAPTTRVQQWDPQLTLNPDILPSWAVDQAQELIKNGPYGNGRVSVGLAFDALFLPKETVTDLYQKCRRAGAKVFTTHYVRGAIFGQHSIVDMLENHALLAPDILLSHANNLTPSDAQKLSAAGSSISSTPDTELQMGLGHPVCFRKDTASISSLGIDCHSNNGSSLVNQMRLGLQAERGIRNAALIQQGKAPKHLNLSVHDVFQLGTLGGARAIGMEPQLGSLEQGKLADIVIFDGLTPGMICAAEQDPVAAIVLHSSIADIETVIVDGRIVKQRGNLVPVDLDLSMSDLKSTKKTRLEWSDVAQELLKSRQRVIEAGKKSWGGDMDKALDSLTKAFYIDPNNLV</sequence>
<proteinExistence type="predicted"/>
<name>A0A024RVE4_HYPJR</name>
<feature type="domain" description="Amidohydrolase-related" evidence="2">
    <location>
        <begin position="62"/>
        <end position="428"/>
    </location>
</feature>
<dbReference type="InterPro" id="IPR050287">
    <property type="entry name" value="MTA/SAH_deaminase"/>
</dbReference>
<evidence type="ECO:0000313" key="4">
    <source>
        <dbReference type="Proteomes" id="UP000024376"/>
    </source>
</evidence>
<dbReference type="Proteomes" id="UP000024376">
    <property type="component" value="Unassembled WGS sequence"/>
</dbReference>
<dbReference type="PANTHER" id="PTHR43794:SF11">
    <property type="entry name" value="AMIDOHYDROLASE-RELATED DOMAIN-CONTAINING PROTEIN"/>
    <property type="match status" value="1"/>
</dbReference>
<dbReference type="OrthoDB" id="194468at2759"/>
<protein>
    <submittedName>
        <fullName evidence="3">Metallo-dependent hydrolase</fullName>
    </submittedName>
</protein>
<dbReference type="InterPro" id="IPR032466">
    <property type="entry name" value="Metal_Hydrolase"/>
</dbReference>